<sequence>MKYGEGQLRADAYTLKAQVKLRCVEENQKMQKAIRDGDQKVFLDILKHAVDYRLTWGDHIRRFIYDSIAPGHTSLEDLSDETVMDFIRKAFRDNGMANRGSMNPKTTTKLGARLKEWMASPAVKISRQTCFLFCFGLNMDEEQASYMLTYVLRQADFNVRDPKEAIYYYCLKYNLQYTGVVSWLEWYDTVEPGEDDRKAEAYSGTLILKRDLYSLEKDMDDKPFKDYLRRLKSNAGDEKKNSRTRAAVLKGLLNELSYSISGERCEALSQNSQAREVVYTREIRNIRDYTRKQQMLRRLNRAKEAVDYQWLEQELLATPDGTVEIPEILGEMIREKIIEIPTFSEKSLEKKISDRETEITREDILMAVFLYCTCGMGDAEVDGGESYPERKAEFVYEANRNLDKCGFSEIYLPNPFELFLVSCLLQKRPLNYFLTVWKACRRKTGDGHGK</sequence>
<dbReference type="EMBL" id="DVLT01000008">
    <property type="protein sequence ID" value="HIU01926.1"/>
    <property type="molecule type" value="Genomic_DNA"/>
</dbReference>
<proteinExistence type="predicted"/>
<dbReference type="Proteomes" id="UP000824164">
    <property type="component" value="Unassembled WGS sequence"/>
</dbReference>
<evidence type="ECO:0000313" key="1">
    <source>
        <dbReference type="EMBL" id="HIU01926.1"/>
    </source>
</evidence>
<comment type="caution">
    <text evidence="1">The sequence shown here is derived from an EMBL/GenBank/DDBJ whole genome shotgun (WGS) entry which is preliminary data.</text>
</comment>
<evidence type="ECO:0000313" key="2">
    <source>
        <dbReference type="Proteomes" id="UP000824164"/>
    </source>
</evidence>
<reference evidence="1" key="2">
    <citation type="journal article" date="2021" name="PeerJ">
        <title>Extensive microbial diversity within the chicken gut microbiome revealed by metagenomics and culture.</title>
        <authorList>
            <person name="Gilroy R."/>
            <person name="Ravi A."/>
            <person name="Getino M."/>
            <person name="Pursley I."/>
            <person name="Horton D.L."/>
            <person name="Alikhan N.F."/>
            <person name="Baker D."/>
            <person name="Gharbi K."/>
            <person name="Hall N."/>
            <person name="Watson M."/>
            <person name="Adriaenssens E.M."/>
            <person name="Foster-Nyarko E."/>
            <person name="Jarju S."/>
            <person name="Secka A."/>
            <person name="Antonio M."/>
            <person name="Oren A."/>
            <person name="Chaudhuri R.R."/>
            <person name="La Ragione R."/>
            <person name="Hildebrand F."/>
            <person name="Pallen M.J."/>
        </authorList>
    </citation>
    <scope>NUCLEOTIDE SEQUENCE</scope>
    <source>
        <strain evidence="1">CHK187-14744</strain>
    </source>
</reference>
<protein>
    <submittedName>
        <fullName evidence="1">Uncharacterized protein</fullName>
    </submittedName>
</protein>
<name>A0A9D1KV88_9FIRM</name>
<organism evidence="1 2">
    <name type="scientific">Candidatus Onthocola gallistercoris</name>
    <dbReference type="NCBI Taxonomy" id="2840876"/>
    <lineage>
        <taxon>Bacteria</taxon>
        <taxon>Bacillati</taxon>
        <taxon>Bacillota</taxon>
        <taxon>Bacilli</taxon>
        <taxon>Candidatus Onthocola</taxon>
    </lineage>
</organism>
<gene>
    <name evidence="1" type="ORF">IAB63_01585</name>
</gene>
<dbReference type="AlphaFoldDB" id="A0A9D1KV88"/>
<accession>A0A9D1KV88</accession>
<reference evidence="1" key="1">
    <citation type="submission" date="2020-10" db="EMBL/GenBank/DDBJ databases">
        <authorList>
            <person name="Gilroy R."/>
        </authorList>
    </citation>
    <scope>NUCLEOTIDE SEQUENCE</scope>
    <source>
        <strain evidence="1">CHK187-14744</strain>
    </source>
</reference>